<dbReference type="RefSeq" id="WP_159902013.1">
    <property type="nucleotide sequence ID" value="NZ_BAABFX010000032.1"/>
</dbReference>
<organism evidence="2 3">
    <name type="scientific">Ornithinibacter aureus</name>
    <dbReference type="NCBI Taxonomy" id="622664"/>
    <lineage>
        <taxon>Bacteria</taxon>
        <taxon>Bacillati</taxon>
        <taxon>Actinomycetota</taxon>
        <taxon>Actinomycetes</taxon>
        <taxon>Micrococcales</taxon>
        <taxon>Intrasporangiaceae</taxon>
        <taxon>Ornithinibacter</taxon>
    </lineage>
</organism>
<evidence type="ECO:0000313" key="2">
    <source>
        <dbReference type="EMBL" id="GAA4398296.1"/>
    </source>
</evidence>
<reference evidence="3" key="1">
    <citation type="journal article" date="2019" name="Int. J. Syst. Evol. Microbiol.">
        <title>The Global Catalogue of Microorganisms (GCM) 10K type strain sequencing project: providing services to taxonomists for standard genome sequencing and annotation.</title>
        <authorList>
            <consortium name="The Broad Institute Genomics Platform"/>
            <consortium name="The Broad Institute Genome Sequencing Center for Infectious Disease"/>
            <person name="Wu L."/>
            <person name="Ma J."/>
        </authorList>
    </citation>
    <scope>NUCLEOTIDE SEQUENCE [LARGE SCALE GENOMIC DNA]</scope>
    <source>
        <strain evidence="3">JCM 17738</strain>
    </source>
</reference>
<gene>
    <name evidence="2" type="ORF">GCM10023153_22970</name>
</gene>
<protein>
    <submittedName>
        <fullName evidence="2">DUF3375 domain-containing protein</fullName>
    </submittedName>
</protein>
<comment type="caution">
    <text evidence="2">The sequence shown here is derived from an EMBL/GenBank/DDBJ whole genome shotgun (WGS) entry which is preliminary data.</text>
</comment>
<accession>A0ABP8JZ88</accession>
<sequence>MDFETVAYLRANSRAWRLLRADTAPLAIHVLGTIFIVDNVRSIAESDLIARVDDLLYAVNAQTAGNSPRTAPDAVGSPDADPSPPARPTYPRSARDYVDAWASPEQGWLRKFYPEGHDEAHYDATVDVERAYGFVAGLRARSFVGTESRLSTIVELLREMVSGADPDPGARLAELRRRRDAIDAEIAKVAGGESPPLDAVALLDRYQHFSSTARELLSDFRSVEENFRTLDRGIRADIAAWEGGKGELLDQIVGERHAIADSDQGRSFQAFHDFLLSRARRDELTGLLQQLVDLDAIDVDRSLGRIHFDWLDAAERTQQTVRLLSEQLRRFLDDKVWLENRRVVELLRSIERSALAVRDASMGDLVTELDATSPSVALPMERPLYTPPLFTGVESRLDAVDADDAVDLQSLFEQVYVDSARLASTVRTALSSTDQASLLTVLRDHPATHGVAELVGYLGLVEDDFELVIDTDVEDAVLVSEPSGSASSGGGERLVRMPRVLFVRRDATRGGMLA</sequence>
<feature type="region of interest" description="Disordered" evidence="1">
    <location>
        <begin position="65"/>
        <end position="92"/>
    </location>
</feature>
<name>A0ABP8JZ88_9MICO</name>
<keyword evidence="3" id="KW-1185">Reference proteome</keyword>
<dbReference type="Pfam" id="PF11855">
    <property type="entry name" value="DUF3375"/>
    <property type="match status" value="1"/>
</dbReference>
<evidence type="ECO:0000313" key="3">
    <source>
        <dbReference type="Proteomes" id="UP001500390"/>
    </source>
</evidence>
<dbReference type="Proteomes" id="UP001500390">
    <property type="component" value="Unassembled WGS sequence"/>
</dbReference>
<proteinExistence type="predicted"/>
<dbReference type="InterPro" id="IPR021804">
    <property type="entry name" value="DUF3375"/>
</dbReference>
<feature type="compositionally biased region" description="Low complexity" evidence="1">
    <location>
        <begin position="71"/>
        <end position="80"/>
    </location>
</feature>
<evidence type="ECO:0000256" key="1">
    <source>
        <dbReference type="SAM" id="MobiDB-lite"/>
    </source>
</evidence>
<dbReference type="EMBL" id="BAABFX010000032">
    <property type="protein sequence ID" value="GAA4398296.1"/>
    <property type="molecule type" value="Genomic_DNA"/>
</dbReference>